<gene>
    <name evidence="1" type="ORF">RFULGI_LOCUS1219</name>
</gene>
<dbReference type="Proteomes" id="UP000789396">
    <property type="component" value="Unassembled WGS sequence"/>
</dbReference>
<comment type="caution">
    <text evidence="1">The sequence shown here is derived from an EMBL/GenBank/DDBJ whole genome shotgun (WGS) entry which is preliminary data.</text>
</comment>
<name>A0A9N8W615_9GLOM</name>
<protein>
    <submittedName>
        <fullName evidence="1">15719_t:CDS:1</fullName>
    </submittedName>
</protein>
<dbReference type="AlphaFoldDB" id="A0A9N8W615"/>
<accession>A0A9N8W615</accession>
<proteinExistence type="predicted"/>
<sequence>MDQLNTDFTVYNGHKKLPLFNMIPLDHWLIDELHVMLRITDRLWSLVLNELKDEGLFDDLACEKEQGLESWSYTSLIGEDKLYNNLRDNTTDPNTFKNDAKEWLTLFLTPSISNWEADEEVVSGLYLPSDITPYIHVLVYHVAEIMQIHKNWGIKSFLCSSVEKRITYKYLISSVKP</sequence>
<reference evidence="1" key="1">
    <citation type="submission" date="2021-06" db="EMBL/GenBank/DDBJ databases">
        <authorList>
            <person name="Kallberg Y."/>
            <person name="Tangrot J."/>
            <person name="Rosling A."/>
        </authorList>
    </citation>
    <scope>NUCLEOTIDE SEQUENCE</scope>
    <source>
        <strain evidence="1">IN212</strain>
    </source>
</reference>
<keyword evidence="2" id="KW-1185">Reference proteome</keyword>
<organism evidence="1 2">
    <name type="scientific">Racocetra fulgida</name>
    <dbReference type="NCBI Taxonomy" id="60492"/>
    <lineage>
        <taxon>Eukaryota</taxon>
        <taxon>Fungi</taxon>
        <taxon>Fungi incertae sedis</taxon>
        <taxon>Mucoromycota</taxon>
        <taxon>Glomeromycotina</taxon>
        <taxon>Glomeromycetes</taxon>
        <taxon>Diversisporales</taxon>
        <taxon>Gigasporaceae</taxon>
        <taxon>Racocetra</taxon>
    </lineage>
</organism>
<evidence type="ECO:0000313" key="2">
    <source>
        <dbReference type="Proteomes" id="UP000789396"/>
    </source>
</evidence>
<evidence type="ECO:0000313" key="1">
    <source>
        <dbReference type="EMBL" id="CAG8473355.1"/>
    </source>
</evidence>
<dbReference type="EMBL" id="CAJVPZ010000682">
    <property type="protein sequence ID" value="CAG8473355.1"/>
    <property type="molecule type" value="Genomic_DNA"/>
</dbReference>
<dbReference type="OrthoDB" id="2359399at2759"/>